<dbReference type="OrthoDB" id="414243at2759"/>
<name>A0A4U8UUX7_STECR</name>
<evidence type="ECO:0008006" key="3">
    <source>
        <dbReference type="Google" id="ProtNLM"/>
    </source>
</evidence>
<evidence type="ECO:0000313" key="2">
    <source>
        <dbReference type="Proteomes" id="UP000298663"/>
    </source>
</evidence>
<comment type="caution">
    <text evidence="1">The sequence shown here is derived from an EMBL/GenBank/DDBJ whole genome shotgun (WGS) entry which is preliminary data.</text>
</comment>
<reference evidence="1 2" key="2">
    <citation type="journal article" date="2019" name="G3 (Bethesda)">
        <title>Hybrid Assembly of the Genome of the Entomopathogenic Nematode Steinernema carpocapsae Identifies the X-Chromosome.</title>
        <authorList>
            <person name="Serra L."/>
            <person name="Macchietto M."/>
            <person name="Macias-Munoz A."/>
            <person name="McGill C.J."/>
            <person name="Rodriguez I.M."/>
            <person name="Rodriguez B."/>
            <person name="Murad R."/>
            <person name="Mortazavi A."/>
        </authorList>
    </citation>
    <scope>NUCLEOTIDE SEQUENCE [LARGE SCALE GENOMIC DNA]</scope>
    <source>
        <strain evidence="1 2">ALL</strain>
    </source>
</reference>
<dbReference type="Gene3D" id="1.20.1050.10">
    <property type="match status" value="1"/>
</dbReference>
<dbReference type="AlphaFoldDB" id="A0A4U8UUX7"/>
<evidence type="ECO:0000313" key="1">
    <source>
        <dbReference type="EMBL" id="TMS37121.1"/>
    </source>
</evidence>
<proteinExistence type="predicted"/>
<dbReference type="Gene3D" id="3.40.30.10">
    <property type="entry name" value="Glutaredoxin"/>
    <property type="match status" value="1"/>
</dbReference>
<protein>
    <recommendedName>
        <fullName evidence="3">GST N-terminal domain-containing protein</fullName>
    </recommendedName>
</protein>
<accession>A0A4U8UUX7</accession>
<dbReference type="Proteomes" id="UP000298663">
    <property type="component" value="Chromosome X"/>
</dbReference>
<dbReference type="STRING" id="34508.A0A4U8UUX7"/>
<organism evidence="1 2">
    <name type="scientific">Steinernema carpocapsae</name>
    <name type="common">Entomopathogenic nematode</name>
    <dbReference type="NCBI Taxonomy" id="34508"/>
    <lineage>
        <taxon>Eukaryota</taxon>
        <taxon>Metazoa</taxon>
        <taxon>Ecdysozoa</taxon>
        <taxon>Nematoda</taxon>
        <taxon>Chromadorea</taxon>
        <taxon>Rhabditida</taxon>
        <taxon>Tylenchina</taxon>
        <taxon>Panagrolaimomorpha</taxon>
        <taxon>Strongyloidoidea</taxon>
        <taxon>Steinernematidae</taxon>
        <taxon>Steinernema</taxon>
    </lineage>
</organism>
<dbReference type="EMBL" id="CM016762">
    <property type="protein sequence ID" value="TMS37121.1"/>
    <property type="molecule type" value="Genomic_DNA"/>
</dbReference>
<sequence>MNGKVLAQSHAIEKFLSRMFGLAGGDDWESAKIDELVFGVEDLVQKTSAWFKEEDEKKKVRNSLKRNLFRTDV</sequence>
<keyword evidence="2" id="KW-1185">Reference proteome</keyword>
<reference evidence="1 2" key="1">
    <citation type="journal article" date="2015" name="Genome Biol.">
        <title>Comparative genomics of Steinernema reveals deeply conserved gene regulatory networks.</title>
        <authorList>
            <person name="Dillman A.R."/>
            <person name="Macchietto M."/>
            <person name="Porter C.F."/>
            <person name="Rogers A."/>
            <person name="Williams B."/>
            <person name="Antoshechkin I."/>
            <person name="Lee M.M."/>
            <person name="Goodwin Z."/>
            <person name="Lu X."/>
            <person name="Lewis E.E."/>
            <person name="Goodrich-Blair H."/>
            <person name="Stock S.P."/>
            <person name="Adams B.J."/>
            <person name="Sternberg P.W."/>
            <person name="Mortazavi A."/>
        </authorList>
    </citation>
    <scope>NUCLEOTIDE SEQUENCE [LARGE SCALE GENOMIC DNA]</scope>
    <source>
        <strain evidence="1 2">ALL</strain>
    </source>
</reference>
<dbReference type="EMBL" id="AZBU02000001">
    <property type="protein sequence ID" value="TMS37121.1"/>
    <property type="molecule type" value="Genomic_DNA"/>
</dbReference>
<gene>
    <name evidence="1" type="ORF">L596_004121</name>
</gene>